<keyword evidence="3" id="KW-1185">Reference proteome</keyword>
<geneLocation type="plasmid" evidence="2 3">
    <name>unnamed2</name>
</geneLocation>
<dbReference type="AlphaFoldDB" id="A0A9E7SVJ0"/>
<reference evidence="2" key="1">
    <citation type="submission" date="2022-06" db="EMBL/GenBank/DDBJ databases">
        <title>Diverse halophilic archaea isolated from saline environments.</title>
        <authorList>
            <person name="Cui H.-L."/>
        </authorList>
    </citation>
    <scope>NUCLEOTIDE SEQUENCE</scope>
    <source>
        <strain evidence="2">WLHS1</strain>
        <plasmid evidence="2">unnamed2</plasmid>
    </source>
</reference>
<dbReference type="EMBL" id="CP100357">
    <property type="protein sequence ID" value="UTF55914.1"/>
    <property type="molecule type" value="Genomic_DNA"/>
</dbReference>
<protein>
    <submittedName>
        <fullName evidence="2">Uncharacterized protein</fullName>
    </submittedName>
</protein>
<dbReference type="KEGG" id="sawl:NGM29_20135"/>
<feature type="transmembrane region" description="Helical" evidence="1">
    <location>
        <begin position="23"/>
        <end position="41"/>
    </location>
</feature>
<name>A0A9E7SVJ0_9EURY</name>
<keyword evidence="1" id="KW-0812">Transmembrane</keyword>
<evidence type="ECO:0000256" key="1">
    <source>
        <dbReference type="SAM" id="Phobius"/>
    </source>
</evidence>
<accession>A0A9E7SVJ0</accession>
<evidence type="ECO:0000313" key="3">
    <source>
        <dbReference type="Proteomes" id="UP001056855"/>
    </source>
</evidence>
<proteinExistence type="predicted"/>
<dbReference type="GeneID" id="73292407"/>
<dbReference type="Proteomes" id="UP001056855">
    <property type="component" value="Plasmid unnamed2"/>
</dbReference>
<dbReference type="RefSeq" id="WP_254161421.1">
    <property type="nucleotide sequence ID" value="NZ_CP100357.1"/>
</dbReference>
<organism evidence="2 3">
    <name type="scientific">Natronosalvus rutilus</name>
    <dbReference type="NCBI Taxonomy" id="2953753"/>
    <lineage>
        <taxon>Archaea</taxon>
        <taxon>Methanobacteriati</taxon>
        <taxon>Methanobacteriota</taxon>
        <taxon>Stenosarchaea group</taxon>
        <taxon>Halobacteria</taxon>
        <taxon>Halobacteriales</taxon>
        <taxon>Natrialbaceae</taxon>
        <taxon>Natronosalvus</taxon>
    </lineage>
</organism>
<keyword evidence="2" id="KW-0614">Plasmid</keyword>
<keyword evidence="1" id="KW-0472">Membrane</keyword>
<evidence type="ECO:0000313" key="2">
    <source>
        <dbReference type="EMBL" id="UTF55914.1"/>
    </source>
</evidence>
<gene>
    <name evidence="2" type="ORF">NGM29_20135</name>
</gene>
<keyword evidence="1" id="KW-1133">Transmembrane helix</keyword>
<sequence length="54" mass="5511">MVAAVLFALRMLGVEVTGLFLSVTVLSAILAVILAVVEGAVSPPCSLRSLRKGA</sequence>